<dbReference type="Proteomes" id="UP001595711">
    <property type="component" value="Unassembled WGS sequence"/>
</dbReference>
<feature type="transmembrane region" description="Helical" evidence="5">
    <location>
        <begin position="140"/>
        <end position="162"/>
    </location>
</feature>
<protein>
    <recommendedName>
        <fullName evidence="5">Probable membrane transporter protein</fullName>
    </recommendedName>
</protein>
<feature type="transmembrane region" description="Helical" evidence="5">
    <location>
        <begin position="230"/>
        <end position="252"/>
    </location>
</feature>
<keyword evidence="5" id="KW-1003">Cell membrane</keyword>
<evidence type="ECO:0000256" key="4">
    <source>
        <dbReference type="ARBA" id="ARBA00023136"/>
    </source>
</evidence>
<feature type="transmembrane region" description="Helical" evidence="5">
    <location>
        <begin position="77"/>
        <end position="97"/>
    </location>
</feature>
<organism evidence="6 7">
    <name type="scientific">Ferrovibrio xuzhouensis</name>
    <dbReference type="NCBI Taxonomy" id="1576914"/>
    <lineage>
        <taxon>Bacteria</taxon>
        <taxon>Pseudomonadati</taxon>
        <taxon>Pseudomonadota</taxon>
        <taxon>Alphaproteobacteria</taxon>
        <taxon>Rhodospirillales</taxon>
        <taxon>Rhodospirillaceae</taxon>
        <taxon>Ferrovibrio</taxon>
    </lineage>
</organism>
<dbReference type="PANTHER" id="PTHR43701:SF12">
    <property type="entry name" value="MEMBRANE TRANSPORTER PROTEIN YTNM-RELATED"/>
    <property type="match status" value="1"/>
</dbReference>
<keyword evidence="2 5" id="KW-0812">Transmembrane</keyword>
<accession>A0ABV7VDF8</accession>
<feature type="transmembrane region" description="Helical" evidence="5">
    <location>
        <begin position="200"/>
        <end position="223"/>
    </location>
</feature>
<evidence type="ECO:0000313" key="6">
    <source>
        <dbReference type="EMBL" id="MFC3675107.1"/>
    </source>
</evidence>
<dbReference type="InterPro" id="IPR002781">
    <property type="entry name" value="TM_pro_TauE-like"/>
</dbReference>
<reference evidence="7" key="1">
    <citation type="journal article" date="2019" name="Int. J. Syst. Evol. Microbiol.">
        <title>The Global Catalogue of Microorganisms (GCM) 10K type strain sequencing project: providing services to taxonomists for standard genome sequencing and annotation.</title>
        <authorList>
            <consortium name="The Broad Institute Genomics Platform"/>
            <consortium name="The Broad Institute Genome Sequencing Center for Infectious Disease"/>
            <person name="Wu L."/>
            <person name="Ma J."/>
        </authorList>
    </citation>
    <scope>NUCLEOTIDE SEQUENCE [LARGE SCALE GENOMIC DNA]</scope>
    <source>
        <strain evidence="7">KCTC 42182</strain>
    </source>
</reference>
<feature type="transmembrane region" description="Helical" evidence="5">
    <location>
        <begin position="104"/>
        <end position="120"/>
    </location>
</feature>
<proteinExistence type="inferred from homology"/>
<dbReference type="EMBL" id="JBHRYJ010000001">
    <property type="protein sequence ID" value="MFC3675107.1"/>
    <property type="molecule type" value="Genomic_DNA"/>
</dbReference>
<keyword evidence="7" id="KW-1185">Reference proteome</keyword>
<dbReference type="InterPro" id="IPR051598">
    <property type="entry name" value="TSUP/Inactive_protease-like"/>
</dbReference>
<evidence type="ECO:0000256" key="1">
    <source>
        <dbReference type="ARBA" id="ARBA00004141"/>
    </source>
</evidence>
<dbReference type="RefSeq" id="WP_379723045.1">
    <property type="nucleotide sequence ID" value="NZ_JBHRYJ010000001.1"/>
</dbReference>
<evidence type="ECO:0000313" key="7">
    <source>
        <dbReference type="Proteomes" id="UP001595711"/>
    </source>
</evidence>
<evidence type="ECO:0000256" key="5">
    <source>
        <dbReference type="RuleBase" id="RU363041"/>
    </source>
</evidence>
<dbReference type="Pfam" id="PF01925">
    <property type="entry name" value="TauE"/>
    <property type="match status" value="1"/>
</dbReference>
<gene>
    <name evidence="6" type="ORF">ACFOOQ_06115</name>
</gene>
<comment type="similarity">
    <text evidence="5">Belongs to the 4-toluene sulfonate uptake permease (TSUP) (TC 2.A.102) family.</text>
</comment>
<evidence type="ECO:0000256" key="2">
    <source>
        <dbReference type="ARBA" id="ARBA00022692"/>
    </source>
</evidence>
<name>A0ABV7VDF8_9PROT</name>
<evidence type="ECO:0000256" key="3">
    <source>
        <dbReference type="ARBA" id="ARBA00022989"/>
    </source>
</evidence>
<comment type="subcellular location">
    <subcellularLocation>
        <location evidence="5">Cell membrane</location>
        <topology evidence="5">Multi-pass membrane protein</topology>
    </subcellularLocation>
    <subcellularLocation>
        <location evidence="1">Membrane</location>
        <topology evidence="1">Multi-pass membrane protein</topology>
    </subcellularLocation>
</comment>
<comment type="caution">
    <text evidence="6">The sequence shown here is derived from an EMBL/GenBank/DDBJ whole genome shotgun (WGS) entry which is preliminary data.</text>
</comment>
<keyword evidence="3 5" id="KW-1133">Transmembrane helix</keyword>
<keyword evidence="4 5" id="KW-0472">Membrane</keyword>
<feature type="transmembrane region" description="Helical" evidence="5">
    <location>
        <begin position="174"/>
        <end position="194"/>
    </location>
</feature>
<dbReference type="PANTHER" id="PTHR43701">
    <property type="entry name" value="MEMBRANE TRANSPORTER PROTEIN MJ0441-RELATED"/>
    <property type="match status" value="1"/>
</dbReference>
<sequence length="255" mass="25987">MELSLALYVLVGFGAQLIDGAIGMGYGVISTSVLVATGMPPAVASAAVHVTKMPTGIASGLSHWKFGNVDWSLARRLILPAIFGGVIGASTIALMPINLIRPLAALYLGIMGVVVILRTLRWKTREGFGAPRGRPAVVGLFGGLFDSFGGGWGPIVTTTLIMQGREPRIAIGSANAAEPIIAAVQAAVFAFWLGTGTLTTIGSTALAIMAGALVAAPVAAFLVNKLPGRLIAGAVGITLVAINIPAIVSLIGRLL</sequence>